<dbReference type="KEGG" id="ssck:SPSK_03757"/>
<organism evidence="2 3">
    <name type="scientific">Sporothrix schenckii 1099-18</name>
    <dbReference type="NCBI Taxonomy" id="1397361"/>
    <lineage>
        <taxon>Eukaryota</taxon>
        <taxon>Fungi</taxon>
        <taxon>Dikarya</taxon>
        <taxon>Ascomycota</taxon>
        <taxon>Pezizomycotina</taxon>
        <taxon>Sordariomycetes</taxon>
        <taxon>Sordariomycetidae</taxon>
        <taxon>Ophiostomatales</taxon>
        <taxon>Ophiostomataceae</taxon>
        <taxon>Sporothrix</taxon>
    </lineage>
</organism>
<comment type="caution">
    <text evidence="2">The sequence shown here is derived from an EMBL/GenBank/DDBJ whole genome shotgun (WGS) entry which is preliminary data.</text>
</comment>
<dbReference type="Proteomes" id="UP000033710">
    <property type="component" value="Unassembled WGS sequence"/>
</dbReference>
<gene>
    <name evidence="2" type="ORF">SPSK_03757</name>
</gene>
<dbReference type="EMBL" id="AXCR01000010">
    <property type="protein sequence ID" value="KJR82259.1"/>
    <property type="molecule type" value="Genomic_DNA"/>
</dbReference>
<reference evidence="2 3" key="2">
    <citation type="journal article" date="2015" name="Eukaryot. Cell">
        <title>Asexual propagation of a virulent clone complex in a human and feline outbreak of sporotrichosis.</title>
        <authorList>
            <person name="Teixeira Mde M."/>
            <person name="Rodrigues A.M."/>
            <person name="Tsui C.K."/>
            <person name="de Almeida L.G."/>
            <person name="Van Diepeningen A.D."/>
            <person name="van den Ende B.G."/>
            <person name="Fernandes G.F."/>
            <person name="Kano R."/>
            <person name="Hamelin R.C."/>
            <person name="Lopes-Bezerra L.M."/>
            <person name="Vasconcelos A.T."/>
            <person name="de Hoog S."/>
            <person name="de Camargo Z.P."/>
            <person name="Felipe M.S."/>
        </authorList>
    </citation>
    <scope>NUCLEOTIDE SEQUENCE [LARGE SCALE GENOMIC DNA]</scope>
    <source>
        <strain evidence="2 3">1099-18</strain>
    </source>
</reference>
<feature type="transmembrane region" description="Helical" evidence="1">
    <location>
        <begin position="17"/>
        <end position="34"/>
    </location>
</feature>
<evidence type="ECO:0000313" key="3">
    <source>
        <dbReference type="Proteomes" id="UP000033710"/>
    </source>
</evidence>
<dbReference type="RefSeq" id="XP_016584935.1">
    <property type="nucleotide sequence ID" value="XM_016730591.1"/>
</dbReference>
<dbReference type="VEuPathDB" id="FungiDB:SPSK_03757"/>
<keyword evidence="1" id="KW-0812">Transmembrane</keyword>
<accession>A0A0F2LZK1</accession>
<evidence type="ECO:0000313" key="2">
    <source>
        <dbReference type="EMBL" id="KJR82259.1"/>
    </source>
</evidence>
<keyword evidence="1" id="KW-0472">Membrane</keyword>
<reference evidence="2 3" key="1">
    <citation type="journal article" date="2014" name="BMC Genomics">
        <title>Comparative genomics of the major fungal agents of human and animal Sporotrichosis: Sporothrix schenckii and Sporothrix brasiliensis.</title>
        <authorList>
            <person name="Teixeira M.M."/>
            <person name="de Almeida L.G."/>
            <person name="Kubitschek-Barreira P."/>
            <person name="Alves F.L."/>
            <person name="Kioshima E.S."/>
            <person name="Abadio A.K."/>
            <person name="Fernandes L."/>
            <person name="Derengowski L.S."/>
            <person name="Ferreira K.S."/>
            <person name="Souza R.C."/>
            <person name="Ruiz J.C."/>
            <person name="de Andrade N.C."/>
            <person name="Paes H.C."/>
            <person name="Nicola A.M."/>
            <person name="Albuquerque P."/>
            <person name="Gerber A.L."/>
            <person name="Martins V.P."/>
            <person name="Peconick L.D."/>
            <person name="Neto A.V."/>
            <person name="Chaucanez C.B."/>
            <person name="Silva P.A."/>
            <person name="Cunha O.L."/>
            <person name="de Oliveira F.F."/>
            <person name="dos Santos T.C."/>
            <person name="Barros A.L."/>
            <person name="Soares M.A."/>
            <person name="de Oliveira L.M."/>
            <person name="Marini M.M."/>
            <person name="Villalobos-Duno H."/>
            <person name="Cunha M.M."/>
            <person name="de Hoog S."/>
            <person name="da Silveira J.F."/>
            <person name="Henrissat B."/>
            <person name="Nino-Vega G.A."/>
            <person name="Cisalpino P.S."/>
            <person name="Mora-Montes H.M."/>
            <person name="Almeida S.R."/>
            <person name="Stajich J.E."/>
            <person name="Lopes-Bezerra L.M."/>
            <person name="Vasconcelos A.T."/>
            <person name="Felipe M.S."/>
        </authorList>
    </citation>
    <scope>NUCLEOTIDE SEQUENCE [LARGE SCALE GENOMIC DNA]</scope>
    <source>
        <strain evidence="2 3">1099-18</strain>
    </source>
</reference>
<sequence length="94" mass="10610">MLCVVSIADGKRKEAEAVNLLVALAVFVCSSVMGRKEHPSLRQLQVTAVLTDCICQFVGPRRRAYDVFSGAEDIWSAYTERLYFPKRTRGEKEK</sequence>
<proteinExistence type="predicted"/>
<keyword evidence="1" id="KW-1133">Transmembrane helix</keyword>
<name>A0A0F2LZK1_SPOSC</name>
<dbReference type="AlphaFoldDB" id="A0A0F2LZK1"/>
<dbReference type="GeneID" id="27665868"/>
<evidence type="ECO:0000256" key="1">
    <source>
        <dbReference type="SAM" id="Phobius"/>
    </source>
</evidence>
<protein>
    <submittedName>
        <fullName evidence="2">Uncharacterized protein</fullName>
    </submittedName>
</protein>